<dbReference type="Proteomes" id="UP001152422">
    <property type="component" value="Unassembled WGS sequence"/>
</dbReference>
<gene>
    <name evidence="1" type="ORF">M4L89_12380</name>
</gene>
<dbReference type="EMBL" id="JAMBQA010000008">
    <property type="protein sequence ID" value="MDG0847025.1"/>
    <property type="molecule type" value="Genomic_DNA"/>
</dbReference>
<evidence type="ECO:0000313" key="2">
    <source>
        <dbReference type="Proteomes" id="UP001152422"/>
    </source>
</evidence>
<protein>
    <submittedName>
        <fullName evidence="1">Uncharacterized protein</fullName>
    </submittedName>
</protein>
<comment type="caution">
    <text evidence="1">The sequence shown here is derived from an EMBL/GenBank/DDBJ whole genome shotgun (WGS) entry which is preliminary data.</text>
</comment>
<proteinExistence type="predicted"/>
<keyword evidence="2" id="KW-1185">Reference proteome</keyword>
<reference evidence="1" key="1">
    <citation type="submission" date="2022-05" db="EMBL/GenBank/DDBJ databases">
        <title>Comparative genomics of Staphylococcus equorum isolates.</title>
        <authorList>
            <person name="Luelf R.H."/>
        </authorList>
    </citation>
    <scope>NUCLEOTIDE SEQUENCE</scope>
    <source>
        <strain evidence="1">TMW 2.2497</strain>
    </source>
</reference>
<dbReference type="AlphaFoldDB" id="A0A9X4L601"/>
<name>A0A9X4L601_9STAP</name>
<evidence type="ECO:0000313" key="1">
    <source>
        <dbReference type="EMBL" id="MDG0847025.1"/>
    </source>
</evidence>
<sequence length="174" mass="20388">MTKTIYDFEREIKQAIAADKETETFTVFSEEEFHSLKNAVEYLELDFDLDSYEGIDITEGVEVHVHCERCNDVIEVLQQYDEGTIRERIELTQLESKLLDAVQNHNNDVEMVVFNYNHFKDLIREVEEKGLSCTHDVTSENYEYSEGAEVLIYFDVDDAKEILQDKGIIPRENY</sequence>
<accession>A0A9X4L601</accession>
<organism evidence="1 2">
    <name type="scientific">Staphylococcus equorum</name>
    <dbReference type="NCBI Taxonomy" id="246432"/>
    <lineage>
        <taxon>Bacteria</taxon>
        <taxon>Bacillati</taxon>
        <taxon>Bacillota</taxon>
        <taxon>Bacilli</taxon>
        <taxon>Bacillales</taxon>
        <taxon>Staphylococcaceae</taxon>
        <taxon>Staphylococcus</taxon>
    </lineage>
</organism>
<dbReference type="RefSeq" id="WP_107518120.1">
    <property type="nucleotide sequence ID" value="NZ_JAMBPY010000008.1"/>
</dbReference>